<comment type="caution">
    <text evidence="2">The sequence shown here is derived from an EMBL/GenBank/DDBJ whole genome shotgun (WGS) entry which is preliminary data.</text>
</comment>
<proteinExistence type="predicted"/>
<dbReference type="OrthoDB" id="3908185at2759"/>
<gene>
    <name evidence="2" type="ORF">KCV03_g7664</name>
</gene>
<feature type="region of interest" description="Disordered" evidence="1">
    <location>
        <begin position="366"/>
        <end position="430"/>
    </location>
</feature>
<protein>
    <submittedName>
        <fullName evidence="2">Uncharacterized protein</fullName>
    </submittedName>
</protein>
<evidence type="ECO:0000256" key="1">
    <source>
        <dbReference type="SAM" id="MobiDB-lite"/>
    </source>
</evidence>
<feature type="compositionally biased region" description="Basic and acidic residues" evidence="1">
    <location>
        <begin position="395"/>
        <end position="408"/>
    </location>
</feature>
<dbReference type="AlphaFoldDB" id="A0A9P8GBJ8"/>
<accession>A0A9P8GBJ8</accession>
<feature type="region of interest" description="Disordered" evidence="1">
    <location>
        <begin position="247"/>
        <end position="292"/>
    </location>
</feature>
<evidence type="ECO:0000313" key="2">
    <source>
        <dbReference type="EMBL" id="KAH0216236.1"/>
    </source>
</evidence>
<reference evidence="2" key="1">
    <citation type="journal article" date="2021" name="J Fungi (Basel)">
        <title>Virulence traits and population genomics of the black yeast Aureobasidium melanogenum.</title>
        <authorList>
            <person name="Cernosa A."/>
            <person name="Sun X."/>
            <person name="Gostincar C."/>
            <person name="Fang C."/>
            <person name="Gunde-Cimerman N."/>
            <person name="Song Z."/>
        </authorList>
    </citation>
    <scope>NUCLEOTIDE SEQUENCE</scope>
    <source>
        <strain evidence="2">EXF-8016</strain>
    </source>
</reference>
<name>A0A9P8GBJ8_AURME</name>
<organism evidence="2 3">
    <name type="scientific">Aureobasidium melanogenum</name>
    <name type="common">Aureobasidium pullulans var. melanogenum</name>
    <dbReference type="NCBI Taxonomy" id="46634"/>
    <lineage>
        <taxon>Eukaryota</taxon>
        <taxon>Fungi</taxon>
        <taxon>Dikarya</taxon>
        <taxon>Ascomycota</taxon>
        <taxon>Pezizomycotina</taxon>
        <taxon>Dothideomycetes</taxon>
        <taxon>Dothideomycetidae</taxon>
        <taxon>Dothideales</taxon>
        <taxon>Saccotheciaceae</taxon>
        <taxon>Aureobasidium</taxon>
    </lineage>
</organism>
<dbReference type="Proteomes" id="UP000767238">
    <property type="component" value="Unassembled WGS sequence"/>
</dbReference>
<sequence length="494" mass="55133">MSHDLHKIVGHRFDGHHMVTTNPFSLPTRPISQWDDTADRTSEQLHESAMYQLGLVNVSSTSTSTSGSSKSRAGYTSNPFEAMHQKWEERGWLIQKHERRLKDSNELLSKMWRRLDPYGRVLELLDNNITVRRHAERHAEPAFSDNASMQELFYRLAAYDYLYTIDPGFAMPPPAPQADPALIEKRLNSLASTVKIQSGLLQEKNDTIEKLRTQLETQHRSHFQQLSAHQKDKDDSLNRLEKQLQKANTKISRLHSAAQAPPKSKPLAVPRALRPRPPHAPAAKASEAKTPVVKLPETAFGGAPENHTSLTFEGFSEHNTFNPDRLLMLTAVNPPDEHASSLIEEDFNVGPLSSGANCAPLGAPKRRYDSAMQSSRSSQAPAPMSFHCSSNGDVPKYEEHVSSKRDVSFLDYDDPEDKPEENPKDLKRLKSSVLTPPLPEDLVMASTDESGGGVLVKDEADLEMGEIKEGGDGNKFAYEDLDEMISQAQKEAMN</sequence>
<evidence type="ECO:0000313" key="3">
    <source>
        <dbReference type="Proteomes" id="UP000767238"/>
    </source>
</evidence>
<dbReference type="EMBL" id="JAHFYH010000065">
    <property type="protein sequence ID" value="KAH0216236.1"/>
    <property type="molecule type" value="Genomic_DNA"/>
</dbReference>
<feature type="compositionally biased region" description="Polar residues" evidence="1">
    <location>
        <begin position="371"/>
        <end position="380"/>
    </location>
</feature>
<feature type="non-terminal residue" evidence="2">
    <location>
        <position position="494"/>
    </location>
</feature>
<reference evidence="2" key="2">
    <citation type="submission" date="2021-08" db="EMBL/GenBank/DDBJ databases">
        <authorList>
            <person name="Gostincar C."/>
            <person name="Sun X."/>
            <person name="Song Z."/>
            <person name="Gunde-Cimerman N."/>
        </authorList>
    </citation>
    <scope>NUCLEOTIDE SEQUENCE</scope>
    <source>
        <strain evidence="2">EXF-8016</strain>
    </source>
</reference>